<keyword evidence="3" id="KW-1185">Reference proteome</keyword>
<protein>
    <submittedName>
        <fullName evidence="2">Uncharacterized protein</fullName>
    </submittedName>
</protein>
<keyword evidence="1" id="KW-1133">Transmembrane helix</keyword>
<gene>
    <name evidence="2" type="ORF">GA0061094_2675</name>
</gene>
<dbReference type="Proteomes" id="UP000181997">
    <property type="component" value="Unassembled WGS sequence"/>
</dbReference>
<keyword evidence="1" id="KW-0472">Membrane</keyword>
<evidence type="ECO:0000313" key="3">
    <source>
        <dbReference type="Proteomes" id="UP000181997"/>
    </source>
</evidence>
<feature type="transmembrane region" description="Helical" evidence="1">
    <location>
        <begin position="28"/>
        <end position="47"/>
    </location>
</feature>
<organism evidence="2 3">
    <name type="scientific">[Bacillus] enclensis</name>
    <dbReference type="NCBI Taxonomy" id="1402860"/>
    <lineage>
        <taxon>Bacteria</taxon>
        <taxon>Bacillati</taxon>
        <taxon>Bacillota</taxon>
        <taxon>Bacilli</taxon>
        <taxon>Bacillales</taxon>
        <taxon>Bacillaceae</taxon>
        <taxon>Rossellomorea</taxon>
    </lineage>
</organism>
<evidence type="ECO:0000313" key="2">
    <source>
        <dbReference type="EMBL" id="SCC14558.1"/>
    </source>
</evidence>
<proteinExistence type="predicted"/>
<dbReference type="AlphaFoldDB" id="A0A1C4C672"/>
<accession>A0A1C4C672</accession>
<sequence length="54" mass="6405">MKKLLGLIITFVWVTMFFYFFNMLVPRGFMYVLISLPVVFISSFFILKISGFKL</sequence>
<dbReference type="EMBL" id="FMAU01000003">
    <property type="protein sequence ID" value="SCC14558.1"/>
    <property type="molecule type" value="Genomic_DNA"/>
</dbReference>
<reference evidence="3" key="1">
    <citation type="submission" date="2016-08" db="EMBL/GenBank/DDBJ databases">
        <authorList>
            <person name="Varghese N."/>
            <person name="Submissions Spin"/>
        </authorList>
    </citation>
    <scope>NUCLEOTIDE SEQUENCE [LARGE SCALE GENOMIC DNA]</scope>
    <source>
        <strain evidence="3">SGD-1123</strain>
    </source>
</reference>
<evidence type="ECO:0000256" key="1">
    <source>
        <dbReference type="SAM" id="Phobius"/>
    </source>
</evidence>
<keyword evidence="1" id="KW-0812">Transmembrane</keyword>
<feature type="transmembrane region" description="Helical" evidence="1">
    <location>
        <begin position="5"/>
        <end position="22"/>
    </location>
</feature>
<name>A0A1C4C672_9BACI</name>